<dbReference type="OMA" id="HFEKKNF"/>
<dbReference type="Proteomes" id="UP001149090">
    <property type="component" value="Unassembled WGS sequence"/>
</dbReference>
<feature type="domain" description="Spatacsin C-terminal" evidence="1">
    <location>
        <begin position="2244"/>
        <end position="2529"/>
    </location>
</feature>
<accession>A0A9Q0LUU3</accession>
<organism evidence="2 3">
    <name type="scientific">Anaeramoeba ignava</name>
    <name type="common">Anaerobic marine amoeba</name>
    <dbReference type="NCBI Taxonomy" id="1746090"/>
    <lineage>
        <taxon>Eukaryota</taxon>
        <taxon>Metamonada</taxon>
        <taxon>Anaeramoebidae</taxon>
        <taxon>Anaeramoeba</taxon>
    </lineage>
</organism>
<proteinExistence type="predicted"/>
<reference evidence="2" key="1">
    <citation type="submission" date="2022-10" db="EMBL/GenBank/DDBJ databases">
        <title>Novel sulphate-reducing endosymbionts in the free-living metamonad Anaeramoeba.</title>
        <authorList>
            <person name="Jerlstrom-Hultqvist J."/>
            <person name="Cepicka I."/>
            <person name="Gallot-Lavallee L."/>
            <person name="Salas-Leiva D."/>
            <person name="Curtis B.A."/>
            <person name="Zahonova K."/>
            <person name="Pipaliya S."/>
            <person name="Dacks J."/>
            <person name="Roger A.J."/>
        </authorList>
    </citation>
    <scope>NUCLEOTIDE SEQUENCE</scope>
    <source>
        <strain evidence="2">BMAN</strain>
    </source>
</reference>
<protein>
    <submittedName>
        <fullName evidence="2">Spatacsin</fullName>
    </submittedName>
</protein>
<dbReference type="EMBL" id="JAPDFW010000054">
    <property type="protein sequence ID" value="KAJ5078300.1"/>
    <property type="molecule type" value="Genomic_DNA"/>
</dbReference>
<dbReference type="InterPro" id="IPR028103">
    <property type="entry name" value="Spatacsin"/>
</dbReference>
<dbReference type="InterPro" id="IPR028107">
    <property type="entry name" value="Spatacsin_C_dom"/>
</dbReference>
<dbReference type="Pfam" id="PF14649">
    <property type="entry name" value="Spatacsin_C"/>
    <property type="match status" value="1"/>
</dbReference>
<evidence type="ECO:0000259" key="1">
    <source>
        <dbReference type="Pfam" id="PF14649"/>
    </source>
</evidence>
<comment type="caution">
    <text evidence="2">The sequence shown here is derived from an EMBL/GenBank/DDBJ whole genome shotgun (WGS) entry which is preliminary data.</text>
</comment>
<gene>
    <name evidence="2" type="ORF">M0811_05088</name>
</gene>
<dbReference type="PANTHER" id="PTHR13650:SF0">
    <property type="entry name" value="SPATACSIN"/>
    <property type="match status" value="1"/>
</dbReference>
<dbReference type="GO" id="GO:0005737">
    <property type="term" value="C:cytoplasm"/>
    <property type="evidence" value="ECO:0007669"/>
    <property type="project" value="TreeGrafter"/>
</dbReference>
<sequence>MSQIFETFKLSRFKSNKFLLENYQDCKFYFPFLLLVTRKNELILKILTKKHFEKKHFEKKNFEKKNFEKKHFEKKNFELQTIENFTLQNISNFFIAKNSNGSFLLTVIDSQNNVYIVKIILNSNNSVSSENISVVESKQTTNSNGLLLDFNLQLSQLQNSKHSIIIIKQIFSKNQILKCIQNEETKQFIQTISSIELLEIKNSQKYQFKMLWILNNNVAAILKFSQNQLFFKHLFTLQPQIQNSSNQSFYDDRQAFIYLNNSDFFLVSFDSYFHQYPNHSTLFNEQCFHFLKSFRNGFDQEQHLFPKHTPFEKYHSVNRTKIPSAMQAYLPRNILRKNWYFGKAIISTKHIGFSFKMNPLNFDFMTRWDTKSPYLFSPPWTSKFSKYLVSTKTSFNTKSLDSSLKNTHMSISQNQIILFSHQNISNDSTLKLQSISNFGNDFLLVFQQNNLIQLSFLSIDKKQAKLIINSYPFQEPCFIIHKGNGIIYTLTQNHINISLLAISFSQIIEHLLSVNTLDNFQEIIQINRWDIHKIWKQIFEFSLKNQRTDILKNLILESKIDEKFTSYLVAFSKTVEDLIIIKHHQSDFRSFLSSLLPILTQLINQYSQHFFSSISLESQNLIAKVEWKSTKYTLSANLPNQITSHFAENFVSLSQIFAELISKIITVFNPITHKNEDQKDPISHSNKLMDEMFQFCIEGDISKSLQILHQIIIFPNQKIFSKKQWKLITSFHSDLDLLDVFKHVSLGISHWLFSQNHIEFALKILNVSFLDPHSLLHQLYTLTLDKTIRNILKQLIQSSQEISFSENLLSLLDNQSNISNDYKLVLNSRKRKYPSETQLNINQYQQTKNLSSKIKENSRNNKLLENWNNFSNQIQAQKIYNEIYSCRNIDDEKFKIPLESHDFSSLPISNTNQNNLPQNQLLEINSPLYFVSRYSWFQQWSQSTQQRISLEFDHISNNTSIFHNFIQQNSHLETLLSDKIRYFISRFDFISLSHLIKIHQKEIVSDKKTALKLFSNSLSYCSNFLRTKIENYLIQNSILSFKNFSNSKDFLFHLFYSSHFFHQEIYEIVNNKNNLLQNIQIKSNIHSVNQILEQFIIFCAENSLFNVLNLIIYHFNFPLENLLQKEKPSQILSWLKIFEIIQNESNILHSNNEKIYDLSLLNFQAISNIEISSDYPLIWISSMIYSDRFPSLFQINEKNQSNEIHSFFNKYSKLYSFTFPQKFLNQFEKFSKENENWNNQLNYFSSRFDCSIFQLICEERKMKNIKSYILQTITKPLSNLFYVANPNYQESFDIVFHLIFQGSFSGFYFWNKTLHNKIKIDLQQNDYLNTLHDLVMIIAIENFLNNSHVASSFVFLELMGISTQKMVLFCFISKILHFYYQINQHQSPFFYQQNEDEKELQSLWDFKIINFQKMFKNITFSPNINQKVKNQLFSLIIPNKSENVEAIYQQLLEVFNFFRKRVRQRYSVNNFIITFWIFKSIQLFSTFYSIDFSNSLISIFLEDGDWIHLLDLFSNCELKSEQIILMNQEEFNYNELYHIPLIFRNLLSSKPLLSSKLSLSKQKIIDFNILEYVIMIQHQYLHVSNLIEKGIVSKQPIYITTADNISNNIGLIPLMIAYFCAQNIACKDIVQILFQFPEFQSENQEEILNQEELSQKKLIELITQNSIKMNHFNKIILHLVEKKENYLVMKAFEIFDNGNLIQYFLKFIRFFQMNAFTKCKLILESFPENFSLETKQRIGDHNWVFFVSKELFKMKFDNQFNSFQQKIFIRILSKWKLLALVFPSLYKMVKFCTKIQNSNIIINIFHDHESNIQKLTQNSMTKEARIYSNEFGLSCDLIALFHVGKYLAPKIKLGFKIHNSRKLLIEKCNKIFKKWRIEQKEIVAEFFLLQIDLMGSFQEIITPQEYIFILEISLEWLESHSKRNLFEDYINTLKLMIKFFSVIIELGKWNKIGSFVRFLPNPNSHISFNENQFKNEFENDEYLGFTLQKLLEFQSNIDFWNNYLLSKFEKRMNSYKNRILQKITFTQQEIEVFDLIIAEMLRKRMVNEAIKLYEEFGFQTKLDLHIFESSCILAESQKLDHPEKLIPQELKRKFGKEKQIASKLDVILFLMKNSRKYKHHVNRVYIDLKISSEINISYQEIQKEPFKIVEILLNQELCGSSIFFKFVKEHQLLSPFLDGLLVEKCFNCILQHENDQIEDETNFGYFGDHKHLETQSIDDFFYQNKNFYHLLSLIDQQEFFARRLLLLFEKKTQNSAIKIKTKSKIFVRAFLCFEHTSSYKYKNMTEKSILKLILECQEQKNTELLSHLFVQIHNNQHLKLIFNYLQKQENGINLLFKRNPNLNNITNLRTVLLEFYSQKLMKNRALLSKVFEHFGLWTDLGNVLLENSHKKIQKITSKNYIPLKIHNFKKFHSIQKNLVKSSQCFSEAKLDQKLLKSISLFSEISIQIECSDIQLFGNVSKQEILKQKLTNFYHALTFAEIHNLDHEEIWAQCLFHQIIYQQNMNYTFLFITVFIIKKTLIKKLSQIYKLEISRIQNQSRKEEIKQNMASFLLEILPSSDYLCIFKVAKKLGFEKEAQFIDEKILSKQY</sequence>
<evidence type="ECO:0000313" key="2">
    <source>
        <dbReference type="EMBL" id="KAJ5078300.1"/>
    </source>
</evidence>
<evidence type="ECO:0000313" key="3">
    <source>
        <dbReference type="Proteomes" id="UP001149090"/>
    </source>
</evidence>
<name>A0A9Q0LUU3_ANAIG</name>
<keyword evidence="3" id="KW-1185">Reference proteome</keyword>
<dbReference type="PANTHER" id="PTHR13650">
    <property type="entry name" value="SPATACSIN"/>
    <property type="match status" value="1"/>
</dbReference>